<protein>
    <submittedName>
        <fullName evidence="4">Ankyrin repeat protein</fullName>
    </submittedName>
</protein>
<dbReference type="EMBL" id="JAVLVU010000001">
    <property type="protein sequence ID" value="MDT3405588.1"/>
    <property type="molecule type" value="Genomic_DNA"/>
</dbReference>
<dbReference type="InterPro" id="IPR002110">
    <property type="entry name" value="Ankyrin_rpt"/>
</dbReference>
<feature type="repeat" description="ANK" evidence="3">
    <location>
        <begin position="228"/>
        <end position="260"/>
    </location>
</feature>
<proteinExistence type="predicted"/>
<feature type="repeat" description="ANK" evidence="3">
    <location>
        <begin position="262"/>
        <end position="294"/>
    </location>
</feature>
<dbReference type="SUPFAM" id="SSF48403">
    <property type="entry name" value="Ankyrin repeat"/>
    <property type="match status" value="2"/>
</dbReference>
<dbReference type="Proteomes" id="UP001258315">
    <property type="component" value="Unassembled WGS sequence"/>
</dbReference>
<keyword evidence="5" id="KW-1185">Reference proteome</keyword>
<evidence type="ECO:0000313" key="5">
    <source>
        <dbReference type="Proteomes" id="UP001258315"/>
    </source>
</evidence>
<dbReference type="PROSITE" id="PS50297">
    <property type="entry name" value="ANK_REP_REGION"/>
    <property type="match status" value="1"/>
</dbReference>
<dbReference type="PROSITE" id="PS50088">
    <property type="entry name" value="ANK_REPEAT"/>
    <property type="match status" value="3"/>
</dbReference>
<keyword evidence="1" id="KW-0677">Repeat</keyword>
<dbReference type="RefSeq" id="WP_311954334.1">
    <property type="nucleotide sequence ID" value="NZ_JAVLVU010000001.1"/>
</dbReference>
<reference evidence="5" key="1">
    <citation type="submission" date="2023-07" db="EMBL/GenBank/DDBJ databases">
        <title>Functional and genomic diversity of the sorghum phyllosphere microbiome.</title>
        <authorList>
            <person name="Shade A."/>
        </authorList>
    </citation>
    <scope>NUCLEOTIDE SEQUENCE [LARGE SCALE GENOMIC DNA]</scope>
    <source>
        <strain evidence="5">SORGH_AS_0422</strain>
    </source>
</reference>
<dbReference type="SMART" id="SM00248">
    <property type="entry name" value="ANK"/>
    <property type="match status" value="7"/>
</dbReference>
<dbReference type="Pfam" id="PF12796">
    <property type="entry name" value="Ank_2"/>
    <property type="match status" value="2"/>
</dbReference>
<dbReference type="PANTHER" id="PTHR24173:SF74">
    <property type="entry name" value="ANKYRIN REPEAT DOMAIN-CONTAINING PROTEIN 16"/>
    <property type="match status" value="1"/>
</dbReference>
<accession>A0ABU3H0N6</accession>
<dbReference type="InterPro" id="IPR036770">
    <property type="entry name" value="Ankyrin_rpt-contain_sf"/>
</dbReference>
<evidence type="ECO:0000313" key="4">
    <source>
        <dbReference type="EMBL" id="MDT3405588.1"/>
    </source>
</evidence>
<evidence type="ECO:0000256" key="1">
    <source>
        <dbReference type="ARBA" id="ARBA00022737"/>
    </source>
</evidence>
<gene>
    <name evidence="4" type="ORF">QE417_004660</name>
</gene>
<dbReference type="Gene3D" id="1.25.40.20">
    <property type="entry name" value="Ankyrin repeat-containing domain"/>
    <property type="match status" value="5"/>
</dbReference>
<organism evidence="4 5">
    <name type="scientific">Mucilaginibacter terrae</name>
    <dbReference type="NCBI Taxonomy" id="1955052"/>
    <lineage>
        <taxon>Bacteria</taxon>
        <taxon>Pseudomonadati</taxon>
        <taxon>Bacteroidota</taxon>
        <taxon>Sphingobacteriia</taxon>
        <taxon>Sphingobacteriales</taxon>
        <taxon>Sphingobacteriaceae</taxon>
        <taxon>Mucilaginibacter</taxon>
    </lineage>
</organism>
<name>A0ABU3H0N6_9SPHI</name>
<keyword evidence="2 3" id="KW-0040">ANK repeat</keyword>
<dbReference type="PANTHER" id="PTHR24173">
    <property type="entry name" value="ANKYRIN REPEAT CONTAINING"/>
    <property type="match status" value="1"/>
</dbReference>
<comment type="caution">
    <text evidence="4">The sequence shown here is derived from an EMBL/GenBank/DDBJ whole genome shotgun (WGS) entry which is preliminary data.</text>
</comment>
<evidence type="ECO:0000256" key="3">
    <source>
        <dbReference type="PROSITE-ProRule" id="PRU00023"/>
    </source>
</evidence>
<evidence type="ECO:0000256" key="2">
    <source>
        <dbReference type="ARBA" id="ARBA00023043"/>
    </source>
</evidence>
<feature type="repeat" description="ANK" evidence="3">
    <location>
        <begin position="381"/>
        <end position="416"/>
    </location>
</feature>
<sequence>MNEFNQIIDAYQKNMFAQGQQPINVSALYQALPDINIKNDSEESLYHVAARFADAQAVKFLKDAGLKPSTDKYGNTPLHALTTTRYDFKSEQLETKAAQIYDTATALLEAGVNAKKKNDSGKLAYYEAGLQYMYPFLQAMADAGIKMNATADEGKNLLHTICDKLVHRKDLPGAIEAATKTARILLEKGGIDPKDKDIFETTPLTYAQRSGVKEIAALLSGNEADTATGGMTIHEAVLNRDVTAVEAIIKSGADLDEMSDHYRRTALMLACEYPSAPMVELLLNGGANVNYRSGTGETAAFCLITKGISNFGRGMSQDLKDIVSMLRSLIAKGLDMDAEVNHEGDTVLNLICQAGYLADLNTQLAEEMVEAGCNINKPNLAGKTPLMSFAARGNEAKYGIAELLLDNNADATYVDKTGNTALMYAAANPDKASAKTITGLLLDADTSTLEKVNNAGQTAMDIAVNNNNEAVVKQILTVTE</sequence>